<proteinExistence type="predicted"/>
<dbReference type="Proteomes" id="UP000886520">
    <property type="component" value="Chromosome 6"/>
</dbReference>
<dbReference type="OrthoDB" id="427030at2759"/>
<evidence type="ECO:0000313" key="11">
    <source>
        <dbReference type="Proteomes" id="UP000886520"/>
    </source>
</evidence>
<keyword evidence="3 7" id="KW-0863">Zinc-finger</keyword>
<evidence type="ECO:0000256" key="7">
    <source>
        <dbReference type="PROSITE-ProRule" id="PRU00042"/>
    </source>
</evidence>
<evidence type="ECO:0000256" key="5">
    <source>
        <dbReference type="ARBA" id="ARBA00023015"/>
    </source>
</evidence>
<gene>
    <name evidence="10" type="ORF">GOP47_0006172</name>
</gene>
<dbReference type="PROSITE" id="PS00028">
    <property type="entry name" value="ZINC_FINGER_C2H2_1"/>
    <property type="match status" value="1"/>
</dbReference>
<keyword evidence="4" id="KW-0862">Zinc</keyword>
<dbReference type="Pfam" id="PF22996">
    <property type="entry name" value="C2H2-2nd_BIRD-IDD"/>
    <property type="match status" value="1"/>
</dbReference>
<name>A0A9D4V327_ADICA</name>
<dbReference type="Pfam" id="PF22995">
    <property type="entry name" value="C2CH-3rd_BIRD-IDD"/>
    <property type="match status" value="1"/>
</dbReference>
<dbReference type="InterPro" id="IPR055186">
    <property type="entry name" value="C2H2-2nd_BIRD-IDD"/>
</dbReference>
<keyword evidence="2" id="KW-0677">Repeat</keyword>
<dbReference type="Pfam" id="PF00096">
    <property type="entry name" value="zf-C2H2"/>
    <property type="match status" value="1"/>
</dbReference>
<dbReference type="FunFam" id="3.30.160.60:FF:000131">
    <property type="entry name" value="protein indeterminate-domain 5, chloroplastic-like"/>
    <property type="match status" value="1"/>
</dbReference>
<dbReference type="PROSITE" id="PS50157">
    <property type="entry name" value="ZINC_FINGER_C2H2_2"/>
    <property type="match status" value="1"/>
</dbReference>
<dbReference type="InterPro" id="IPR055187">
    <property type="entry name" value="C2CH-3rd_BIRD-IDD"/>
</dbReference>
<feature type="region of interest" description="Disordered" evidence="8">
    <location>
        <begin position="102"/>
        <end position="140"/>
    </location>
</feature>
<keyword evidence="5" id="KW-0805">Transcription regulation</keyword>
<dbReference type="SMART" id="SM00355">
    <property type="entry name" value="ZnF_C2H2"/>
    <property type="match status" value="3"/>
</dbReference>
<protein>
    <recommendedName>
        <fullName evidence="9">C2H2-type domain-containing protein</fullName>
    </recommendedName>
</protein>
<reference evidence="10" key="1">
    <citation type="submission" date="2021-01" db="EMBL/GenBank/DDBJ databases">
        <title>Adiantum capillus-veneris genome.</title>
        <authorList>
            <person name="Fang Y."/>
            <person name="Liao Q."/>
        </authorList>
    </citation>
    <scope>NUCLEOTIDE SEQUENCE</scope>
    <source>
        <strain evidence="10">H3</strain>
        <tissue evidence="10">Leaf</tissue>
    </source>
</reference>
<feature type="compositionally biased region" description="Low complexity" evidence="8">
    <location>
        <begin position="104"/>
        <end position="115"/>
    </location>
</feature>
<evidence type="ECO:0000256" key="8">
    <source>
        <dbReference type="SAM" id="MobiDB-lite"/>
    </source>
</evidence>
<comment type="caution">
    <text evidence="10">The sequence shown here is derived from an EMBL/GenBank/DDBJ whole genome shotgun (WGS) entry which is preliminary data.</text>
</comment>
<dbReference type="PANTHER" id="PTHR10593:SF188">
    <property type="entry name" value="ZINC FINGER PROTEIN GAI-ASSOCIATED FACTOR 1"/>
    <property type="match status" value="1"/>
</dbReference>
<keyword evidence="11" id="KW-1185">Reference proteome</keyword>
<dbReference type="EMBL" id="JABFUD020000006">
    <property type="protein sequence ID" value="KAI5078501.1"/>
    <property type="molecule type" value="Genomic_DNA"/>
</dbReference>
<dbReference type="InterPro" id="IPR055185">
    <property type="entry name" value="C2CH-4th_BIRD-IDD"/>
</dbReference>
<sequence>MQGLPSHRSSTVPAAHDHHLRLLDMAAYVNHGPNSDTALIVDQYSNSFNAAAALYSPQFAVGLAGAGPRMNEHHPQAGFMNGMIKLEALEGGTGEQSAVTNVTSASGEGSGYSSSGERETANTRIDNGGPSGQSGAMGLTSNGLTIKVKAKRKLPGMPDPDAEVVALSPRTLLATNRFVCEICNKGFQRDQNLQLHRRGHNLPWKLKQRGTKEVKKKVYVCPESSCVHHDPARALGDLTGIKKHFSRKHGEKKWKCDKCSKRYAVQSDWKAHSKTCGTREYRCDCGTLFSRRDSFITHRAFCDALAEESALRVQSQITGGHLGGDHHHLSSTLSSAVAAQLAQVSGASAYGGILGGSANSGLPSKGSSLLDHMSPFDNPLMNAASSSSAGRANRLPLWLSAAAAAGDHHQLLSVSPNPNNIPFHPSFLSSFQTNASSVNSLFFNNSSLPSQSLLAQAGNNGIMFGNSISEFDLLGDPGTNANFASLSSLNGLASLSNAVNNSSLYGAQPHVSAGAPTSPQISATSLLQKAAQMGSVNTTNNPSLFKAGLASSMAPVSSTDALYWPSTASMRSSHGLSSMDINHSLSRGQLTPSISGFHGDKTNPVINTDARLRSSILNSMDSVSAIQEMVASFNNGGCSGTGMVGGQSTASLLMRGSDIDNGINHTKGAAQILTNDLSHSMLSASDASRSMIQPHQDLQHESVTLSPGLKRLPSKMIKAEDVGAAADNFTRDFLGVRGDNCMLEGLDRSLSQRDLGIDYYNGSYNSSKDNLSSEGENMSGQSHAKPWDSSNHL</sequence>
<feature type="region of interest" description="Disordered" evidence="8">
    <location>
        <begin position="768"/>
        <end position="793"/>
    </location>
</feature>
<organism evidence="10 11">
    <name type="scientific">Adiantum capillus-veneris</name>
    <name type="common">Maidenhair fern</name>
    <dbReference type="NCBI Taxonomy" id="13818"/>
    <lineage>
        <taxon>Eukaryota</taxon>
        <taxon>Viridiplantae</taxon>
        <taxon>Streptophyta</taxon>
        <taxon>Embryophyta</taxon>
        <taxon>Tracheophyta</taxon>
        <taxon>Polypodiopsida</taxon>
        <taxon>Polypodiidae</taxon>
        <taxon>Polypodiales</taxon>
        <taxon>Pteridineae</taxon>
        <taxon>Pteridaceae</taxon>
        <taxon>Vittarioideae</taxon>
        <taxon>Adiantum</taxon>
    </lineage>
</organism>
<dbReference type="GO" id="GO:0005634">
    <property type="term" value="C:nucleus"/>
    <property type="evidence" value="ECO:0007669"/>
    <property type="project" value="TreeGrafter"/>
</dbReference>
<dbReference type="AlphaFoldDB" id="A0A9D4V327"/>
<keyword evidence="1" id="KW-0479">Metal-binding</keyword>
<evidence type="ECO:0000256" key="2">
    <source>
        <dbReference type="ARBA" id="ARBA00022737"/>
    </source>
</evidence>
<dbReference type="GO" id="GO:0008270">
    <property type="term" value="F:zinc ion binding"/>
    <property type="evidence" value="ECO:0007669"/>
    <property type="project" value="UniProtKB-KW"/>
</dbReference>
<evidence type="ECO:0000313" key="10">
    <source>
        <dbReference type="EMBL" id="KAI5078501.1"/>
    </source>
</evidence>
<evidence type="ECO:0000256" key="1">
    <source>
        <dbReference type="ARBA" id="ARBA00022723"/>
    </source>
</evidence>
<dbReference type="PANTHER" id="PTHR10593">
    <property type="entry name" value="SERINE/THREONINE-PROTEIN KINASE RIO"/>
    <property type="match status" value="1"/>
</dbReference>
<dbReference type="FunFam" id="3.30.160.60:FF:000554">
    <property type="entry name" value="protein indeterminate-domain 12-like"/>
    <property type="match status" value="1"/>
</dbReference>
<dbReference type="InterPro" id="IPR036236">
    <property type="entry name" value="Znf_C2H2_sf"/>
</dbReference>
<dbReference type="SUPFAM" id="SSF57667">
    <property type="entry name" value="beta-beta-alpha zinc fingers"/>
    <property type="match status" value="1"/>
</dbReference>
<dbReference type="InterPro" id="IPR013087">
    <property type="entry name" value="Znf_C2H2_type"/>
</dbReference>
<keyword evidence="6" id="KW-0804">Transcription</keyword>
<dbReference type="GO" id="GO:0003700">
    <property type="term" value="F:DNA-binding transcription factor activity"/>
    <property type="evidence" value="ECO:0007669"/>
    <property type="project" value="TreeGrafter"/>
</dbReference>
<dbReference type="Gene3D" id="3.30.160.60">
    <property type="entry name" value="Classic Zinc Finger"/>
    <property type="match status" value="2"/>
</dbReference>
<evidence type="ECO:0000259" key="9">
    <source>
        <dbReference type="PROSITE" id="PS50157"/>
    </source>
</evidence>
<accession>A0A9D4V327</accession>
<evidence type="ECO:0000256" key="6">
    <source>
        <dbReference type="ARBA" id="ARBA00023163"/>
    </source>
</evidence>
<feature type="domain" description="C2H2-type" evidence="9">
    <location>
        <begin position="178"/>
        <end position="200"/>
    </location>
</feature>
<evidence type="ECO:0000256" key="4">
    <source>
        <dbReference type="ARBA" id="ARBA00022833"/>
    </source>
</evidence>
<dbReference type="Pfam" id="PF22992">
    <property type="entry name" value="C2CH-4th_BIRD-IDD"/>
    <property type="match status" value="1"/>
</dbReference>
<dbReference type="InterPro" id="IPR031140">
    <property type="entry name" value="IDD1-16"/>
</dbReference>
<evidence type="ECO:0000256" key="3">
    <source>
        <dbReference type="ARBA" id="ARBA00022771"/>
    </source>
</evidence>